<feature type="compositionally biased region" description="Basic residues" evidence="1">
    <location>
        <begin position="37"/>
        <end position="49"/>
    </location>
</feature>
<name>A0A0C2GNZ0_9BILA</name>
<evidence type="ECO:0000256" key="1">
    <source>
        <dbReference type="SAM" id="MobiDB-lite"/>
    </source>
</evidence>
<dbReference type="EMBL" id="KN730615">
    <property type="protein sequence ID" value="KIH60804.1"/>
    <property type="molecule type" value="Genomic_DNA"/>
</dbReference>
<dbReference type="Proteomes" id="UP000054047">
    <property type="component" value="Unassembled WGS sequence"/>
</dbReference>
<dbReference type="OrthoDB" id="5901313at2759"/>
<reference evidence="3 4" key="1">
    <citation type="submission" date="2013-12" db="EMBL/GenBank/DDBJ databases">
        <title>Draft genome of the parsitic nematode Ancylostoma duodenale.</title>
        <authorList>
            <person name="Mitreva M."/>
        </authorList>
    </citation>
    <scope>NUCLEOTIDE SEQUENCE [LARGE SCALE GENOMIC DNA]</scope>
    <source>
        <strain evidence="3 4">Zhejiang</strain>
    </source>
</reference>
<keyword evidence="4" id="KW-1185">Reference proteome</keyword>
<sequence>MRPWISVLLLTAIVAMVCYATEANSVPRSKYKDAPKSRLHISHARHHHVVPAPNQPGQRVQPRPQRFQVLVGGRPFGPAPPPPPRGVPARPPGPIQGQGRNDNPDPRQGRNGNPDPRFPNNNAPRPGPPGQDSGRGHPPRRSSV</sequence>
<evidence type="ECO:0000313" key="3">
    <source>
        <dbReference type="EMBL" id="KIH60804.1"/>
    </source>
</evidence>
<gene>
    <name evidence="3" type="ORF">ANCDUO_08933</name>
</gene>
<evidence type="ECO:0000256" key="2">
    <source>
        <dbReference type="SAM" id="SignalP"/>
    </source>
</evidence>
<proteinExistence type="predicted"/>
<feature type="region of interest" description="Disordered" evidence="1">
    <location>
        <begin position="27"/>
        <end position="144"/>
    </location>
</feature>
<feature type="chain" id="PRO_5002161334" evidence="2">
    <location>
        <begin position="21"/>
        <end position="144"/>
    </location>
</feature>
<protein>
    <submittedName>
        <fullName evidence="3">Uncharacterized protein</fullName>
    </submittedName>
</protein>
<evidence type="ECO:0000313" key="4">
    <source>
        <dbReference type="Proteomes" id="UP000054047"/>
    </source>
</evidence>
<dbReference type="AlphaFoldDB" id="A0A0C2GNZ0"/>
<accession>A0A0C2GNZ0</accession>
<keyword evidence="2" id="KW-0732">Signal</keyword>
<organism evidence="3 4">
    <name type="scientific">Ancylostoma duodenale</name>
    <dbReference type="NCBI Taxonomy" id="51022"/>
    <lineage>
        <taxon>Eukaryota</taxon>
        <taxon>Metazoa</taxon>
        <taxon>Ecdysozoa</taxon>
        <taxon>Nematoda</taxon>
        <taxon>Chromadorea</taxon>
        <taxon>Rhabditida</taxon>
        <taxon>Rhabditina</taxon>
        <taxon>Rhabditomorpha</taxon>
        <taxon>Strongyloidea</taxon>
        <taxon>Ancylostomatidae</taxon>
        <taxon>Ancylostomatinae</taxon>
        <taxon>Ancylostoma</taxon>
    </lineage>
</organism>
<feature type="signal peptide" evidence="2">
    <location>
        <begin position="1"/>
        <end position="20"/>
    </location>
</feature>
<feature type="compositionally biased region" description="Low complexity" evidence="1">
    <location>
        <begin position="55"/>
        <end position="73"/>
    </location>
</feature>
<feature type="compositionally biased region" description="Pro residues" evidence="1">
    <location>
        <begin position="77"/>
        <end position="94"/>
    </location>
</feature>
<feature type="compositionally biased region" description="Low complexity" evidence="1">
    <location>
        <begin position="113"/>
        <end position="124"/>
    </location>
</feature>